<feature type="transmembrane region" description="Helical" evidence="1">
    <location>
        <begin position="33"/>
        <end position="54"/>
    </location>
</feature>
<accession>A0A5C5XRV0</accession>
<evidence type="ECO:0000313" key="2">
    <source>
        <dbReference type="EMBL" id="TWT65624.1"/>
    </source>
</evidence>
<keyword evidence="1" id="KW-0812">Transmembrane</keyword>
<gene>
    <name evidence="2" type="ORF">Pan14r_51710</name>
</gene>
<reference evidence="2 3" key="1">
    <citation type="submission" date="2019-02" db="EMBL/GenBank/DDBJ databases">
        <title>Deep-cultivation of Planctomycetes and their phenomic and genomic characterization uncovers novel biology.</title>
        <authorList>
            <person name="Wiegand S."/>
            <person name="Jogler M."/>
            <person name="Boedeker C."/>
            <person name="Pinto D."/>
            <person name="Vollmers J."/>
            <person name="Rivas-Marin E."/>
            <person name="Kohn T."/>
            <person name="Peeters S.H."/>
            <person name="Heuer A."/>
            <person name="Rast P."/>
            <person name="Oberbeckmann S."/>
            <person name="Bunk B."/>
            <person name="Jeske O."/>
            <person name="Meyerdierks A."/>
            <person name="Storesund J.E."/>
            <person name="Kallscheuer N."/>
            <person name="Luecker S."/>
            <person name="Lage O.M."/>
            <person name="Pohl T."/>
            <person name="Merkel B.J."/>
            <person name="Hornburger P."/>
            <person name="Mueller R.-W."/>
            <person name="Bruemmer F."/>
            <person name="Labrenz M."/>
            <person name="Spormann A.M."/>
            <person name="Op Den Camp H."/>
            <person name="Overmann J."/>
            <person name="Amann R."/>
            <person name="Jetten M.S.M."/>
            <person name="Mascher T."/>
            <person name="Medema M.H."/>
            <person name="Devos D.P."/>
            <person name="Kaster A.-K."/>
            <person name="Ovreas L."/>
            <person name="Rohde M."/>
            <person name="Galperin M.Y."/>
            <person name="Jogler C."/>
        </authorList>
    </citation>
    <scope>NUCLEOTIDE SEQUENCE [LARGE SCALE GENOMIC DNA]</scope>
    <source>
        <strain evidence="2 3">Pan14r</strain>
    </source>
</reference>
<evidence type="ECO:0000313" key="3">
    <source>
        <dbReference type="Proteomes" id="UP000317238"/>
    </source>
</evidence>
<dbReference type="EMBL" id="SJPL01000002">
    <property type="protein sequence ID" value="TWT65624.1"/>
    <property type="molecule type" value="Genomic_DNA"/>
</dbReference>
<proteinExistence type="predicted"/>
<keyword evidence="1" id="KW-0472">Membrane</keyword>
<evidence type="ECO:0000256" key="1">
    <source>
        <dbReference type="SAM" id="Phobius"/>
    </source>
</evidence>
<keyword evidence="3" id="KW-1185">Reference proteome</keyword>
<organism evidence="2 3">
    <name type="scientific">Crateriforma conspicua</name>
    <dbReference type="NCBI Taxonomy" id="2527996"/>
    <lineage>
        <taxon>Bacteria</taxon>
        <taxon>Pseudomonadati</taxon>
        <taxon>Planctomycetota</taxon>
        <taxon>Planctomycetia</taxon>
        <taxon>Planctomycetales</taxon>
        <taxon>Planctomycetaceae</taxon>
        <taxon>Crateriforma</taxon>
    </lineage>
</organism>
<keyword evidence="1" id="KW-1133">Transmembrane helix</keyword>
<sequence length="65" mass="7049">MQPRKSIALLIGISLVFAALIVACDRLTEGTAFNNNITYLLVAAWLVPFCFILAKSRPANNAPES</sequence>
<name>A0A5C5XRV0_9PLAN</name>
<dbReference type="Proteomes" id="UP000317238">
    <property type="component" value="Unassembled WGS sequence"/>
</dbReference>
<dbReference type="AlphaFoldDB" id="A0A5C5XRV0"/>
<dbReference type="PROSITE" id="PS51257">
    <property type="entry name" value="PROKAR_LIPOPROTEIN"/>
    <property type="match status" value="1"/>
</dbReference>
<protein>
    <submittedName>
        <fullName evidence="2">Uncharacterized protein</fullName>
    </submittedName>
</protein>
<comment type="caution">
    <text evidence="2">The sequence shown here is derived from an EMBL/GenBank/DDBJ whole genome shotgun (WGS) entry which is preliminary data.</text>
</comment>